<comment type="caution">
    <text evidence="2">The sequence shown here is derived from an EMBL/GenBank/DDBJ whole genome shotgun (WGS) entry which is preliminary data.</text>
</comment>
<evidence type="ECO:0000259" key="1">
    <source>
        <dbReference type="Pfam" id="PF24590"/>
    </source>
</evidence>
<dbReference type="PANTHER" id="PTHR33345">
    <property type="entry name" value="ADAPTER PROTEIN, PUTATIVE-RELATED"/>
    <property type="match status" value="1"/>
</dbReference>
<gene>
    <name evidence="2" type="ORF">FRX31_010769</name>
</gene>
<reference evidence="2 3" key="1">
    <citation type="submission" date="2020-06" db="EMBL/GenBank/DDBJ databases">
        <title>Transcriptomic and genomic resources for Thalictrum thalictroides and T. hernandezii: Facilitating candidate gene discovery in an emerging model plant lineage.</title>
        <authorList>
            <person name="Arias T."/>
            <person name="Riano-Pachon D.M."/>
            <person name="Di Stilio V.S."/>
        </authorList>
    </citation>
    <scope>NUCLEOTIDE SEQUENCE [LARGE SCALE GENOMIC DNA]</scope>
    <source>
        <strain evidence="3">cv. WT478/WT964</strain>
        <tissue evidence="2">Leaves</tissue>
    </source>
</reference>
<dbReference type="AlphaFoldDB" id="A0A7J6WQJ8"/>
<name>A0A7J6WQJ8_THATH</name>
<dbReference type="InterPro" id="IPR056034">
    <property type="entry name" value="DUF7615"/>
</dbReference>
<sequence length="190" mass="21583">MLFKRQSSFKLKGGNHLKDIWNEEDNTLEASSGALPELGNNSTLFGLEDTKGQYSHEPDNILRRYQQPVYITSDHNVESLKLDSEIEQVLKDLRTSQELEYRMAEDKLNAKKHLVIDLYRQLDADRSELAKRTASTKGSDVEALLANILSKVNRIKQEVAKLKEMEEVGKGFGKALPSTLKEHFGIHVDD</sequence>
<organism evidence="2 3">
    <name type="scientific">Thalictrum thalictroides</name>
    <name type="common">Rue-anemone</name>
    <name type="synonym">Anemone thalictroides</name>
    <dbReference type="NCBI Taxonomy" id="46969"/>
    <lineage>
        <taxon>Eukaryota</taxon>
        <taxon>Viridiplantae</taxon>
        <taxon>Streptophyta</taxon>
        <taxon>Embryophyta</taxon>
        <taxon>Tracheophyta</taxon>
        <taxon>Spermatophyta</taxon>
        <taxon>Magnoliopsida</taxon>
        <taxon>Ranunculales</taxon>
        <taxon>Ranunculaceae</taxon>
        <taxon>Thalictroideae</taxon>
        <taxon>Thalictrum</taxon>
    </lineage>
</organism>
<dbReference type="EMBL" id="JABWDY010011638">
    <property type="protein sequence ID" value="KAF5199644.1"/>
    <property type="molecule type" value="Genomic_DNA"/>
</dbReference>
<evidence type="ECO:0000313" key="3">
    <source>
        <dbReference type="Proteomes" id="UP000554482"/>
    </source>
</evidence>
<proteinExistence type="predicted"/>
<evidence type="ECO:0000313" key="2">
    <source>
        <dbReference type="EMBL" id="KAF5199644.1"/>
    </source>
</evidence>
<dbReference type="Proteomes" id="UP000554482">
    <property type="component" value="Unassembled WGS sequence"/>
</dbReference>
<dbReference type="PANTHER" id="PTHR33345:SF6">
    <property type="entry name" value="OS03G0747200 PROTEIN"/>
    <property type="match status" value="1"/>
</dbReference>
<protein>
    <recommendedName>
        <fullName evidence="1">DUF7615 domain-containing protein</fullName>
    </recommendedName>
</protein>
<dbReference type="OrthoDB" id="1743315at2759"/>
<keyword evidence="3" id="KW-1185">Reference proteome</keyword>
<dbReference type="Pfam" id="PF24590">
    <property type="entry name" value="DUF7615"/>
    <property type="match status" value="1"/>
</dbReference>
<feature type="domain" description="DUF7615" evidence="1">
    <location>
        <begin position="75"/>
        <end position="183"/>
    </location>
</feature>
<accession>A0A7J6WQJ8</accession>